<reference evidence="5 6" key="1">
    <citation type="submission" date="2018-08" db="EMBL/GenBank/DDBJ databases">
        <title>A genome reference for cultivated species of the human gut microbiota.</title>
        <authorList>
            <person name="Zou Y."/>
            <person name="Xue W."/>
            <person name="Luo G."/>
        </authorList>
    </citation>
    <scope>NUCLEOTIDE SEQUENCE [LARGE SCALE GENOMIC DNA]</scope>
    <source>
        <strain evidence="5 6">TF09-3</strain>
    </source>
</reference>
<evidence type="ECO:0000313" key="6">
    <source>
        <dbReference type="Proteomes" id="UP000261324"/>
    </source>
</evidence>
<evidence type="ECO:0000256" key="1">
    <source>
        <dbReference type="ARBA" id="ARBA00022801"/>
    </source>
</evidence>
<proteinExistence type="predicted"/>
<dbReference type="GO" id="GO:0009253">
    <property type="term" value="P:peptidoglycan catabolic process"/>
    <property type="evidence" value="ECO:0007669"/>
    <property type="project" value="InterPro"/>
</dbReference>
<dbReference type="GO" id="GO:0030288">
    <property type="term" value="C:outer membrane-bounded periplasmic space"/>
    <property type="evidence" value="ECO:0007669"/>
    <property type="project" value="TreeGrafter"/>
</dbReference>
<dbReference type="InterPro" id="IPR002508">
    <property type="entry name" value="MurNAc-LAA_cat"/>
</dbReference>
<dbReference type="CDD" id="cd02696">
    <property type="entry name" value="MurNAc-LAA"/>
    <property type="match status" value="1"/>
</dbReference>
<dbReference type="Proteomes" id="UP000261324">
    <property type="component" value="Unassembled WGS sequence"/>
</dbReference>
<dbReference type="PANTHER" id="PTHR30404">
    <property type="entry name" value="N-ACETYLMURAMOYL-L-ALANINE AMIDASE"/>
    <property type="match status" value="1"/>
</dbReference>
<evidence type="ECO:0000313" key="4">
    <source>
        <dbReference type="EMBL" id="NME56175.1"/>
    </source>
</evidence>
<dbReference type="SMART" id="SM00646">
    <property type="entry name" value="Ami_3"/>
    <property type="match status" value="1"/>
</dbReference>
<dbReference type="SUPFAM" id="SSF53187">
    <property type="entry name" value="Zn-dependent exopeptidases"/>
    <property type="match status" value="1"/>
</dbReference>
<dbReference type="GO" id="GO:0042834">
    <property type="term" value="F:peptidoglycan binding"/>
    <property type="evidence" value="ECO:0007669"/>
    <property type="project" value="InterPro"/>
</dbReference>
<evidence type="ECO:0000313" key="5">
    <source>
        <dbReference type="EMBL" id="RGK79245.1"/>
    </source>
</evidence>
<feature type="region of interest" description="Disordered" evidence="2">
    <location>
        <begin position="1"/>
        <end position="21"/>
    </location>
</feature>
<reference evidence="4 7" key="2">
    <citation type="submission" date="2020-04" db="EMBL/GenBank/DDBJ databases">
        <authorList>
            <person name="Hitch T.C.A."/>
            <person name="Wylensek D."/>
            <person name="Clavel T."/>
        </authorList>
    </citation>
    <scope>NUCLEOTIDE SEQUENCE [LARGE SCALE GENOMIC DNA]</scope>
    <source>
        <strain evidence="4 7">BSM-383-APC-5F</strain>
    </source>
</reference>
<comment type="caution">
    <text evidence="5">The sequence shown here is derived from an EMBL/GenBank/DDBJ whole genome shotgun (WGS) entry which is preliminary data.</text>
</comment>
<dbReference type="InterPro" id="IPR050695">
    <property type="entry name" value="N-acetylmuramoyl_amidase_3"/>
</dbReference>
<dbReference type="Gene3D" id="3.30.70.1070">
    <property type="entry name" value="Sporulation related repeat"/>
    <property type="match status" value="1"/>
</dbReference>
<dbReference type="Pfam" id="PF01520">
    <property type="entry name" value="Amidase_3"/>
    <property type="match status" value="1"/>
</dbReference>
<dbReference type="InterPro" id="IPR007730">
    <property type="entry name" value="SPOR-like_dom"/>
</dbReference>
<dbReference type="EMBL" id="JABAFX010000002">
    <property type="protein sequence ID" value="NME56175.1"/>
    <property type="molecule type" value="Genomic_DNA"/>
</dbReference>
<dbReference type="RefSeq" id="WP_021840241.1">
    <property type="nucleotide sequence ID" value="NZ_JAAITG010000023.1"/>
</dbReference>
<evidence type="ECO:0000313" key="7">
    <source>
        <dbReference type="Proteomes" id="UP000580130"/>
    </source>
</evidence>
<sequence length="260" mass="29388">MPYSMMLDSGHGGSDPGAVYRGRREKDDTLRLTLAVGEILQENGIEVLYTRTTDVYLSPYERAVEANQAGVDFFLSIHRNSYPTDNEVMGVESLIYDLSGLKYQMAQEINEQLETVGFVDLGVKARPNLVVLKRTRMPAVLVEAGFINSDTDNKLFDSNFQDIAQAIATGVLDTLENAGVLKEPETPVEQTKYRIQVGLFRNRNNAARQQETLEDRGFPAYIDQWKQYYRVISGEYDMLDEAVAAQRRLKRAGFETLLIQ</sequence>
<keyword evidence="1" id="KW-0378">Hydrolase</keyword>
<gene>
    <name evidence="5" type="ORF">DXC93_15500</name>
    <name evidence="4" type="ORF">HF855_01765</name>
</gene>
<dbReference type="AlphaFoldDB" id="A0A3E4PHE6"/>
<evidence type="ECO:0000259" key="3">
    <source>
        <dbReference type="PROSITE" id="PS51724"/>
    </source>
</evidence>
<dbReference type="Proteomes" id="UP000580130">
    <property type="component" value="Unassembled WGS sequence"/>
</dbReference>
<dbReference type="PANTHER" id="PTHR30404:SF0">
    <property type="entry name" value="N-ACETYLMURAMOYL-L-ALANINE AMIDASE AMIC"/>
    <property type="match status" value="1"/>
</dbReference>
<dbReference type="GO" id="GO:0008745">
    <property type="term" value="F:N-acetylmuramoyl-L-alanine amidase activity"/>
    <property type="evidence" value="ECO:0007669"/>
    <property type="project" value="InterPro"/>
</dbReference>
<dbReference type="Gene3D" id="3.40.630.40">
    <property type="entry name" value="Zn-dependent exopeptidases"/>
    <property type="match status" value="1"/>
</dbReference>
<organism evidence="5 6">
    <name type="scientific">Dorea formicigenerans</name>
    <dbReference type="NCBI Taxonomy" id="39486"/>
    <lineage>
        <taxon>Bacteria</taxon>
        <taxon>Bacillati</taxon>
        <taxon>Bacillota</taxon>
        <taxon>Clostridia</taxon>
        <taxon>Lachnospirales</taxon>
        <taxon>Lachnospiraceae</taxon>
        <taxon>Dorea</taxon>
    </lineage>
</organism>
<dbReference type="EMBL" id="QSRA01000032">
    <property type="protein sequence ID" value="RGK79245.1"/>
    <property type="molecule type" value="Genomic_DNA"/>
</dbReference>
<protein>
    <submittedName>
        <fullName evidence="5">N-acetylmuramoyl-L-alanine amidase</fullName>
    </submittedName>
</protein>
<accession>A0A3E4PHE6</accession>
<dbReference type="SUPFAM" id="SSF110997">
    <property type="entry name" value="Sporulation related repeat"/>
    <property type="match status" value="1"/>
</dbReference>
<dbReference type="InterPro" id="IPR036680">
    <property type="entry name" value="SPOR-like_sf"/>
</dbReference>
<dbReference type="PROSITE" id="PS51724">
    <property type="entry name" value="SPOR"/>
    <property type="match status" value="1"/>
</dbReference>
<evidence type="ECO:0000256" key="2">
    <source>
        <dbReference type="SAM" id="MobiDB-lite"/>
    </source>
</evidence>
<feature type="domain" description="SPOR" evidence="3">
    <location>
        <begin position="187"/>
        <end position="260"/>
    </location>
</feature>
<dbReference type="Pfam" id="PF05036">
    <property type="entry name" value="SPOR"/>
    <property type="match status" value="1"/>
</dbReference>
<name>A0A3E4PHE6_9FIRM</name>